<sequence>MGHLREEAKELDDWVRFEAEYKGQYAHQLTDVIKKCQSETELKDVIVSSILDKYGIYYTKPSKKGDVNRPTPETKKMIDLLDKKSFSFQTPNSRNSLLNQTIDYLIQNSGLFPALYKVNHLFGDGTDKELIEYLLETFRSEFEPNNDHIFWVNKYRKLYQIEGKPWAK</sequence>
<accession>A0A1I3Y9F8</accession>
<protein>
    <submittedName>
        <fullName evidence="1">Uncharacterized protein</fullName>
    </submittedName>
</protein>
<dbReference type="AlphaFoldDB" id="A0A1I3Y9F8"/>
<evidence type="ECO:0000313" key="1">
    <source>
        <dbReference type="EMBL" id="SFK28445.1"/>
    </source>
</evidence>
<dbReference type="RefSeq" id="WP_091897395.1">
    <property type="nucleotide sequence ID" value="NZ_FOSJ01000020.1"/>
</dbReference>
<organism evidence="1 2">
    <name type="scientific">Marinilactibacillus piezotolerans</name>
    <dbReference type="NCBI Taxonomy" id="258723"/>
    <lineage>
        <taxon>Bacteria</taxon>
        <taxon>Bacillati</taxon>
        <taxon>Bacillota</taxon>
        <taxon>Bacilli</taxon>
        <taxon>Lactobacillales</taxon>
        <taxon>Carnobacteriaceae</taxon>
        <taxon>Marinilactibacillus</taxon>
    </lineage>
</organism>
<keyword evidence="2" id="KW-1185">Reference proteome</keyword>
<dbReference type="OrthoDB" id="2223502at2"/>
<name>A0A1I3Y9F8_9LACT</name>
<evidence type="ECO:0000313" key="2">
    <source>
        <dbReference type="Proteomes" id="UP000199589"/>
    </source>
</evidence>
<proteinExistence type="predicted"/>
<reference evidence="2" key="1">
    <citation type="submission" date="2016-10" db="EMBL/GenBank/DDBJ databases">
        <authorList>
            <person name="Varghese N."/>
            <person name="Submissions S."/>
        </authorList>
    </citation>
    <scope>NUCLEOTIDE SEQUENCE [LARGE SCALE GENOMIC DNA]</scope>
    <source>
        <strain evidence="2">DSM 16108</strain>
    </source>
</reference>
<gene>
    <name evidence="1" type="ORF">SAMN04488569_102025</name>
</gene>
<dbReference type="EMBL" id="FOSJ01000020">
    <property type="protein sequence ID" value="SFK28445.1"/>
    <property type="molecule type" value="Genomic_DNA"/>
</dbReference>
<dbReference type="Proteomes" id="UP000199589">
    <property type="component" value="Unassembled WGS sequence"/>
</dbReference>